<dbReference type="InterPro" id="IPR002781">
    <property type="entry name" value="TM_pro_TauE-like"/>
</dbReference>
<keyword evidence="7 8" id="KW-0472">Membrane</keyword>
<evidence type="ECO:0000313" key="9">
    <source>
        <dbReference type="EMBL" id="RDH87637.1"/>
    </source>
</evidence>
<evidence type="ECO:0000256" key="6">
    <source>
        <dbReference type="ARBA" id="ARBA00022989"/>
    </source>
</evidence>
<organism evidence="9 10">
    <name type="scientific">endosymbiont of Escarpia spicata</name>
    <dbReference type="NCBI Taxonomy" id="2200908"/>
    <lineage>
        <taxon>Bacteria</taxon>
        <taxon>Pseudomonadati</taxon>
        <taxon>Pseudomonadota</taxon>
        <taxon>Gammaproteobacteria</taxon>
        <taxon>sulfur-oxidizing symbionts</taxon>
    </lineage>
</organism>
<comment type="caution">
    <text evidence="9">The sequence shown here is derived from an EMBL/GenBank/DDBJ whole genome shotgun (WGS) entry which is preliminary data.</text>
</comment>
<dbReference type="GO" id="GO:0005886">
    <property type="term" value="C:plasma membrane"/>
    <property type="evidence" value="ECO:0007669"/>
    <property type="project" value="UniProtKB-SubCell"/>
</dbReference>
<dbReference type="InterPro" id="IPR052017">
    <property type="entry name" value="TSUP"/>
</dbReference>
<evidence type="ECO:0000256" key="8">
    <source>
        <dbReference type="RuleBase" id="RU363041"/>
    </source>
</evidence>
<dbReference type="AlphaFoldDB" id="A0A370DSE6"/>
<dbReference type="Proteomes" id="UP000254771">
    <property type="component" value="Unassembled WGS sequence"/>
</dbReference>
<feature type="transmembrane region" description="Helical" evidence="8">
    <location>
        <begin position="155"/>
        <end position="173"/>
    </location>
</feature>
<evidence type="ECO:0000256" key="1">
    <source>
        <dbReference type="ARBA" id="ARBA00004651"/>
    </source>
</evidence>
<evidence type="ECO:0000313" key="10">
    <source>
        <dbReference type="Proteomes" id="UP000254771"/>
    </source>
</evidence>
<comment type="similarity">
    <text evidence="2 8">Belongs to the 4-toluene sulfonate uptake permease (TSUP) (TC 2.A.102) family.</text>
</comment>
<comment type="subcellular location">
    <subcellularLocation>
        <location evidence="1 8">Cell membrane</location>
        <topology evidence="1 8">Multi-pass membrane protein</topology>
    </subcellularLocation>
</comment>
<dbReference type="PANTHER" id="PTHR30269:SF0">
    <property type="entry name" value="MEMBRANE TRANSPORTER PROTEIN YFCA-RELATED"/>
    <property type="match status" value="1"/>
</dbReference>
<gene>
    <name evidence="9" type="ORF">DIZ78_03475</name>
</gene>
<accession>A0A370DSE6</accession>
<evidence type="ECO:0000256" key="7">
    <source>
        <dbReference type="ARBA" id="ARBA00023136"/>
    </source>
</evidence>
<proteinExistence type="inferred from homology"/>
<keyword evidence="5 8" id="KW-0812">Transmembrane</keyword>
<dbReference type="Pfam" id="PF01925">
    <property type="entry name" value="TauE"/>
    <property type="match status" value="1"/>
</dbReference>
<protein>
    <recommendedName>
        <fullName evidence="8">Probable membrane transporter protein</fullName>
    </recommendedName>
</protein>
<dbReference type="PANTHER" id="PTHR30269">
    <property type="entry name" value="TRANSMEMBRANE PROTEIN YFCA"/>
    <property type="match status" value="1"/>
</dbReference>
<keyword evidence="4 8" id="KW-1003">Cell membrane</keyword>
<evidence type="ECO:0000256" key="3">
    <source>
        <dbReference type="ARBA" id="ARBA00022448"/>
    </source>
</evidence>
<reference evidence="9 10" key="1">
    <citation type="journal article" date="2018" name="ISME J.">
        <title>Endosymbiont genomes yield clues of tubeworm success.</title>
        <authorList>
            <person name="Li Y."/>
            <person name="Liles M.R."/>
            <person name="Halanych K.M."/>
        </authorList>
    </citation>
    <scope>NUCLEOTIDE SEQUENCE [LARGE SCALE GENOMIC DNA]</scope>
    <source>
        <strain evidence="9">A1462</strain>
    </source>
</reference>
<evidence type="ECO:0000256" key="5">
    <source>
        <dbReference type="ARBA" id="ARBA00022692"/>
    </source>
</evidence>
<feature type="transmembrane region" description="Helical" evidence="8">
    <location>
        <begin position="132"/>
        <end position="149"/>
    </location>
</feature>
<name>A0A370DSE6_9GAMM</name>
<evidence type="ECO:0000256" key="4">
    <source>
        <dbReference type="ARBA" id="ARBA00022475"/>
    </source>
</evidence>
<keyword evidence="6 8" id="KW-1133">Transmembrane helix</keyword>
<keyword evidence="10" id="KW-1185">Reference proteome</keyword>
<keyword evidence="3" id="KW-0813">Transport</keyword>
<feature type="transmembrane region" description="Helical" evidence="8">
    <location>
        <begin position="102"/>
        <end position="120"/>
    </location>
</feature>
<dbReference type="EMBL" id="QFXE01000005">
    <property type="protein sequence ID" value="RDH87637.1"/>
    <property type="molecule type" value="Genomic_DNA"/>
</dbReference>
<sequence>MEPISYEVLSLLVAVAALAGMVDAIAGGGGLIALPAILWAGVPPVQALATNKLQGSFGTLTASWHFIHKGEIELGRLKLPIALTFVGSVSGTLTVQYLQSDLLAQVIPLLLISFSLYFLLSPRIGNKDAQHRISHAMFALLGGFSIGFYDGFFGPGAGTFFAAAFVLLLGYNLRRATAGTKILNFTSNIASLLFFAYGGHVIWTIGLSMGLAQVAGAWVGSHLVIRHGTQLIRPMLVTVSVLISLKLLLSD</sequence>
<feature type="transmembrane region" description="Helical" evidence="8">
    <location>
        <begin position="231"/>
        <end position="249"/>
    </location>
</feature>
<feature type="transmembrane region" description="Helical" evidence="8">
    <location>
        <begin position="194"/>
        <end position="219"/>
    </location>
</feature>
<evidence type="ECO:0000256" key="2">
    <source>
        <dbReference type="ARBA" id="ARBA00009142"/>
    </source>
</evidence>